<gene>
    <name evidence="3" type="ORF">MUB46_20840</name>
</gene>
<evidence type="ECO:0000313" key="4">
    <source>
        <dbReference type="Proteomes" id="UP001320898"/>
    </source>
</evidence>
<dbReference type="PANTHER" id="PTHR43205">
    <property type="entry name" value="PROSTAGLANDIN REDUCTASE"/>
    <property type="match status" value="1"/>
</dbReference>
<proteinExistence type="predicted"/>
<dbReference type="CDD" id="cd05288">
    <property type="entry name" value="PGDH"/>
    <property type="match status" value="1"/>
</dbReference>
<dbReference type="SUPFAM" id="SSF51735">
    <property type="entry name" value="NAD(P)-binding Rossmann-fold domains"/>
    <property type="match status" value="1"/>
</dbReference>
<dbReference type="Pfam" id="PF00107">
    <property type="entry name" value="ADH_zinc_N"/>
    <property type="match status" value="1"/>
</dbReference>
<keyword evidence="1" id="KW-0560">Oxidoreductase</keyword>
<dbReference type="InterPro" id="IPR020843">
    <property type="entry name" value="ER"/>
</dbReference>
<evidence type="ECO:0000256" key="1">
    <source>
        <dbReference type="ARBA" id="ARBA00023002"/>
    </source>
</evidence>
<dbReference type="Gene3D" id="3.90.180.10">
    <property type="entry name" value="Medium-chain alcohol dehydrogenases, catalytic domain"/>
    <property type="match status" value="1"/>
</dbReference>
<dbReference type="InterPro" id="IPR041694">
    <property type="entry name" value="ADH_N_2"/>
</dbReference>
<dbReference type="GO" id="GO:0016628">
    <property type="term" value="F:oxidoreductase activity, acting on the CH-CH group of donors, NAD or NADP as acceptor"/>
    <property type="evidence" value="ECO:0007669"/>
    <property type="project" value="InterPro"/>
</dbReference>
<feature type="domain" description="Enoyl reductase (ER)" evidence="2">
    <location>
        <begin position="18"/>
        <end position="334"/>
    </location>
</feature>
<dbReference type="FunFam" id="3.40.50.720:FF:000121">
    <property type="entry name" value="Prostaglandin reductase 2"/>
    <property type="match status" value="1"/>
</dbReference>
<dbReference type="Pfam" id="PF16884">
    <property type="entry name" value="ADH_N_2"/>
    <property type="match status" value="1"/>
</dbReference>
<comment type="caution">
    <text evidence="3">The sequence shown here is derived from an EMBL/GenBank/DDBJ whole genome shotgun (WGS) entry which is preliminary data.</text>
</comment>
<dbReference type="EMBL" id="JALIDZ010000011">
    <property type="protein sequence ID" value="MCT8974322.1"/>
    <property type="molecule type" value="Genomic_DNA"/>
</dbReference>
<accession>A0AAW5R5C7</accession>
<evidence type="ECO:0000259" key="2">
    <source>
        <dbReference type="SMART" id="SM00829"/>
    </source>
</evidence>
<evidence type="ECO:0000313" key="3">
    <source>
        <dbReference type="EMBL" id="MCT8974322.1"/>
    </source>
</evidence>
<dbReference type="InterPro" id="IPR036291">
    <property type="entry name" value="NAD(P)-bd_dom_sf"/>
</dbReference>
<dbReference type="AlphaFoldDB" id="A0AAW5R5C7"/>
<dbReference type="SUPFAM" id="SSF50129">
    <property type="entry name" value="GroES-like"/>
    <property type="match status" value="1"/>
</dbReference>
<dbReference type="PANTHER" id="PTHR43205:SF7">
    <property type="entry name" value="PROSTAGLANDIN REDUCTASE 1"/>
    <property type="match status" value="1"/>
</dbReference>
<dbReference type="Proteomes" id="UP001320898">
    <property type="component" value="Unassembled WGS sequence"/>
</dbReference>
<keyword evidence="4" id="KW-1185">Reference proteome</keyword>
<name>A0AAW5R5C7_9HYPH</name>
<protein>
    <submittedName>
        <fullName evidence="3">NADP-dependent oxidoreductase</fullName>
    </submittedName>
</protein>
<dbReference type="SMART" id="SM00829">
    <property type="entry name" value="PKS_ER"/>
    <property type="match status" value="1"/>
</dbReference>
<dbReference type="InterPro" id="IPR045010">
    <property type="entry name" value="MDR_fam"/>
</dbReference>
<organism evidence="3 4">
    <name type="scientific">Microbaculum marinisediminis</name>
    <dbReference type="NCBI Taxonomy" id="2931392"/>
    <lineage>
        <taxon>Bacteria</taxon>
        <taxon>Pseudomonadati</taxon>
        <taxon>Pseudomonadota</taxon>
        <taxon>Alphaproteobacteria</taxon>
        <taxon>Hyphomicrobiales</taxon>
        <taxon>Tepidamorphaceae</taxon>
        <taxon>Microbaculum</taxon>
    </lineage>
</organism>
<sequence length="337" mass="36950">MAIGGRNQQICLRARPTGRLDGSCFGSRSVDVPVPGEDEILVGIEYVSVDPFMRGHMVGVYDHIAPQRLDEPVFAGAVGKVIRSRSSRFREGDVVEGYFGWQQYAAVGAGEARRVPESTLPVSTALGVLGMTGMTAYFGMLDVGRPVAGETVVVSGAAGAVGSVAGQIARLKGCRTVGIVGSNEKAEYIIRKLGFDAAINHRTALDLHENLKEACPDRIDLYFDNVGGRTFDAVTRWMNVGCRYVVCGQIAQYEDDELDRGPRNLKNFEIKRARLEGFRVLDYRARYQEGLAALAKWIEERRIRYDETVFEGLDSAPMALLSLFEGRHIGKVVVRVG</sequence>
<dbReference type="Gene3D" id="3.40.50.720">
    <property type="entry name" value="NAD(P)-binding Rossmann-like Domain"/>
    <property type="match status" value="1"/>
</dbReference>
<reference evidence="3 4" key="1">
    <citation type="submission" date="2022-04" db="EMBL/GenBank/DDBJ databases">
        <authorList>
            <person name="Ye Y.-Q."/>
            <person name="Du Z.-J."/>
        </authorList>
    </citation>
    <scope>NUCLEOTIDE SEQUENCE [LARGE SCALE GENOMIC DNA]</scope>
    <source>
        <strain evidence="3 4">A6E488</strain>
    </source>
</reference>
<dbReference type="RefSeq" id="WP_261617906.1">
    <property type="nucleotide sequence ID" value="NZ_JALIDZ010000011.1"/>
</dbReference>
<dbReference type="InterPro" id="IPR011032">
    <property type="entry name" value="GroES-like_sf"/>
</dbReference>
<dbReference type="InterPro" id="IPR013149">
    <property type="entry name" value="ADH-like_C"/>
</dbReference>